<dbReference type="PANTHER" id="PTHR21152">
    <property type="entry name" value="AMINOTRANSFERASE CLASS V"/>
    <property type="match status" value="1"/>
</dbReference>
<evidence type="ECO:0000313" key="10">
    <source>
        <dbReference type="Proteomes" id="UP001303587"/>
    </source>
</evidence>
<evidence type="ECO:0000256" key="4">
    <source>
        <dbReference type="ARBA" id="ARBA00022679"/>
    </source>
</evidence>
<dbReference type="InterPro" id="IPR015424">
    <property type="entry name" value="PyrdxlP-dep_Trfase"/>
</dbReference>
<dbReference type="EC" id="2.6.1.51" evidence="9"/>
<dbReference type="RefSeq" id="WP_338103284.1">
    <property type="nucleotide sequence ID" value="NZ_CP131060.1"/>
</dbReference>
<dbReference type="Gene3D" id="3.40.640.10">
    <property type="entry name" value="Type I PLP-dependent aspartate aminotransferase-like (Major domain)"/>
    <property type="match status" value="1"/>
</dbReference>
<dbReference type="PIRSF" id="PIRSF000524">
    <property type="entry name" value="SPT"/>
    <property type="match status" value="1"/>
</dbReference>
<dbReference type="AlphaFoldDB" id="A0AA96VBS2"/>
<evidence type="ECO:0000256" key="2">
    <source>
        <dbReference type="ARBA" id="ARBA00009236"/>
    </source>
</evidence>
<comment type="cofactor">
    <cofactor evidence="1 7">
        <name>pyridoxal 5'-phosphate</name>
        <dbReference type="ChEBI" id="CHEBI:597326"/>
    </cofactor>
</comment>
<evidence type="ECO:0000256" key="6">
    <source>
        <dbReference type="RuleBase" id="RU004075"/>
    </source>
</evidence>
<keyword evidence="5" id="KW-0663">Pyridoxal phosphate</keyword>
<dbReference type="SUPFAM" id="SSF53383">
    <property type="entry name" value="PLP-dependent transferases"/>
    <property type="match status" value="1"/>
</dbReference>
<feature type="domain" description="Aminotransferase class V" evidence="8">
    <location>
        <begin position="30"/>
        <end position="333"/>
    </location>
</feature>
<dbReference type="Proteomes" id="UP001303587">
    <property type="component" value="Chromosome"/>
</dbReference>
<dbReference type="InterPro" id="IPR000192">
    <property type="entry name" value="Aminotrans_V_dom"/>
</dbReference>
<name>A0AA96VBS2_9EURY</name>
<evidence type="ECO:0000259" key="8">
    <source>
        <dbReference type="Pfam" id="PF00266"/>
    </source>
</evidence>
<proteinExistence type="inferred from homology"/>
<dbReference type="Pfam" id="PF00266">
    <property type="entry name" value="Aminotran_5"/>
    <property type="match status" value="1"/>
</dbReference>
<evidence type="ECO:0000256" key="7">
    <source>
        <dbReference type="RuleBase" id="RU004504"/>
    </source>
</evidence>
<dbReference type="PANTHER" id="PTHR21152:SF24">
    <property type="entry name" value="ALANINE--GLYOXYLATE AMINOTRANSFERASE 1"/>
    <property type="match status" value="1"/>
</dbReference>
<organism evidence="9 10">
    <name type="scientific">Methanolapillus millepedarum</name>
    <dbReference type="NCBI Taxonomy" id="3028296"/>
    <lineage>
        <taxon>Archaea</taxon>
        <taxon>Methanobacteriati</taxon>
        <taxon>Methanobacteriota</taxon>
        <taxon>Stenosarchaea group</taxon>
        <taxon>Methanomicrobia</taxon>
        <taxon>Methanosarcinales</taxon>
        <taxon>Methanosarcinaceae</taxon>
        <taxon>Methanolapillus</taxon>
    </lineage>
</organism>
<reference evidence="9 10" key="1">
    <citation type="submission" date="2023-07" db="EMBL/GenBank/DDBJ databases">
        <title>Closed genoem sequence of Methanosarcinaceae archaeon Ac7.</title>
        <authorList>
            <person name="Poehlein A."/>
            <person name="Protasov E."/>
            <person name="Platt K."/>
            <person name="Reeh H."/>
            <person name="Daniel R."/>
            <person name="Brune A."/>
        </authorList>
    </citation>
    <scope>NUCLEOTIDE SEQUENCE [LARGE SCALE GENOMIC DNA]</scope>
    <source>
        <strain evidence="9 10">Ac7</strain>
    </source>
</reference>
<keyword evidence="3 9" id="KW-0032">Aminotransferase</keyword>
<evidence type="ECO:0000313" key="9">
    <source>
        <dbReference type="EMBL" id="WNY25246.1"/>
    </source>
</evidence>
<protein>
    <submittedName>
        <fullName evidence="9">Serine-pyruvate aminotransferase</fullName>
        <ecNumber evidence="9">2.6.1.51</ecNumber>
    </submittedName>
</protein>
<dbReference type="GO" id="GO:0008453">
    <property type="term" value="F:alanine-glyoxylate transaminase activity"/>
    <property type="evidence" value="ECO:0007669"/>
    <property type="project" value="TreeGrafter"/>
</dbReference>
<dbReference type="EMBL" id="CP131060">
    <property type="protein sequence ID" value="WNY25246.1"/>
    <property type="molecule type" value="Genomic_DNA"/>
</dbReference>
<evidence type="ECO:0000256" key="5">
    <source>
        <dbReference type="ARBA" id="ARBA00022898"/>
    </source>
</evidence>
<dbReference type="FunFam" id="3.40.640.10:FF:000027">
    <property type="entry name" value="Serine--pyruvate aminotransferase, mitochondrial"/>
    <property type="match status" value="1"/>
</dbReference>
<sequence>MSIRTDEKLLMMPGPVTVPSRVLLAMAKPMINHRGKEFSAMYGEIQSVSAELFNTKADNISVISGSGTAGMEAAIGSLNNKTDKILAIDNGKFGQRFKKLAGKYGTVVPLEFEWGQSVDLGKVEEKLEAGDIKSIAMIHNESSTAIRNPAPEVGKLAKKYGAYFILDVVSSLGGDTILMDEWGVDIAVTGSQKCLAAPPGLSIAAVSEKAAEEMKNITTRPYYLDLLAYRNSATKELKETPYTPAVSLFYALQEALRMVKEEGIQNRINRHYLMTKAVRDSMAAIGIEMFPTLNQYSAYSNTVSAMKAPAGVDGEEIKKALGKRGIIITGGQDHLKGKIFRVGSMGATTPLNIMNTMTELEFVLFTLGVIESTGAVDDFASEAMKDLY</sequence>
<dbReference type="InterPro" id="IPR015421">
    <property type="entry name" value="PyrdxlP-dep_Trfase_major"/>
</dbReference>
<dbReference type="PROSITE" id="PS00595">
    <property type="entry name" value="AA_TRANSFER_CLASS_5"/>
    <property type="match status" value="1"/>
</dbReference>
<evidence type="ECO:0000256" key="1">
    <source>
        <dbReference type="ARBA" id="ARBA00001933"/>
    </source>
</evidence>
<dbReference type="InterPro" id="IPR015422">
    <property type="entry name" value="PyrdxlP-dep_Trfase_small"/>
</dbReference>
<dbReference type="GeneID" id="89229906"/>
<dbReference type="InterPro" id="IPR024169">
    <property type="entry name" value="SP_NH2Trfase/AEP_transaminase"/>
</dbReference>
<evidence type="ECO:0000256" key="3">
    <source>
        <dbReference type="ARBA" id="ARBA00022576"/>
    </source>
</evidence>
<keyword evidence="10" id="KW-1185">Reference proteome</keyword>
<keyword evidence="4 9" id="KW-0808">Transferase</keyword>
<dbReference type="Gene3D" id="3.90.1150.10">
    <property type="entry name" value="Aspartate Aminotransferase, domain 1"/>
    <property type="match status" value="1"/>
</dbReference>
<gene>
    <name evidence="9" type="ORF">MsAc7_07920</name>
</gene>
<comment type="similarity">
    <text evidence="2 6">Belongs to the class-V pyridoxal-phosphate-dependent aminotransferase family.</text>
</comment>
<dbReference type="InterPro" id="IPR020578">
    <property type="entry name" value="Aminotrans_V_PyrdxlP_BS"/>
</dbReference>
<dbReference type="GO" id="GO:0004760">
    <property type="term" value="F:L-serine-pyruvate transaminase activity"/>
    <property type="evidence" value="ECO:0007669"/>
    <property type="project" value="UniProtKB-EC"/>
</dbReference>
<accession>A0AA96VBS2</accession>
<dbReference type="GO" id="GO:0019265">
    <property type="term" value="P:glycine biosynthetic process, by transamination of glyoxylate"/>
    <property type="evidence" value="ECO:0007669"/>
    <property type="project" value="TreeGrafter"/>
</dbReference>